<accession>A0A5N6TMJ4</accession>
<evidence type="ECO:0000256" key="1">
    <source>
        <dbReference type="ARBA" id="ARBA00006328"/>
    </source>
</evidence>
<dbReference type="EMBL" id="ML742200">
    <property type="protein sequence ID" value="KAE8147582.1"/>
    <property type="molecule type" value="Genomic_DNA"/>
</dbReference>
<dbReference type="PANTHER" id="PTHR42748:SF31">
    <property type="entry name" value="NMRA-LIKE DOMAIN-CONTAINING PROTEIN-RELATED"/>
    <property type="match status" value="1"/>
</dbReference>
<protein>
    <recommendedName>
        <fullName evidence="3">NmrA-like domain-containing protein</fullName>
    </recommendedName>
</protein>
<keyword evidence="5" id="KW-1185">Reference proteome</keyword>
<gene>
    <name evidence="4" type="ORF">BDV25DRAFT_168978</name>
</gene>
<dbReference type="InterPro" id="IPR051164">
    <property type="entry name" value="NmrA-like_oxidored"/>
</dbReference>
<name>A0A5N6TMJ4_ASPAV</name>
<organism evidence="4 5">
    <name type="scientific">Aspergillus avenaceus</name>
    <dbReference type="NCBI Taxonomy" id="36643"/>
    <lineage>
        <taxon>Eukaryota</taxon>
        <taxon>Fungi</taxon>
        <taxon>Dikarya</taxon>
        <taxon>Ascomycota</taxon>
        <taxon>Pezizomycotina</taxon>
        <taxon>Eurotiomycetes</taxon>
        <taxon>Eurotiomycetidae</taxon>
        <taxon>Eurotiales</taxon>
        <taxon>Aspergillaceae</taxon>
        <taxon>Aspergillus</taxon>
        <taxon>Aspergillus subgen. Circumdati</taxon>
    </lineage>
</organism>
<dbReference type="Gene3D" id="3.40.50.720">
    <property type="entry name" value="NAD(P)-binding Rossmann-like Domain"/>
    <property type="match status" value="2"/>
</dbReference>
<proteinExistence type="inferred from homology"/>
<dbReference type="InterPro" id="IPR008030">
    <property type="entry name" value="NmrA-like"/>
</dbReference>
<evidence type="ECO:0000259" key="3">
    <source>
        <dbReference type="Pfam" id="PF05368"/>
    </source>
</evidence>
<dbReference type="OrthoDB" id="300709at2759"/>
<dbReference type="GO" id="GO:0005634">
    <property type="term" value="C:nucleus"/>
    <property type="evidence" value="ECO:0007669"/>
    <property type="project" value="TreeGrafter"/>
</dbReference>
<feature type="domain" description="NmrA-like" evidence="3">
    <location>
        <begin position="126"/>
        <end position="227"/>
    </location>
</feature>
<reference evidence="4 5" key="1">
    <citation type="submission" date="2019-04" db="EMBL/GenBank/DDBJ databases">
        <title>Friends and foes A comparative genomics study of 23 Aspergillus species from section Flavi.</title>
        <authorList>
            <consortium name="DOE Joint Genome Institute"/>
            <person name="Kjaerbolling I."/>
            <person name="Vesth T."/>
            <person name="Frisvad J.C."/>
            <person name="Nybo J.L."/>
            <person name="Theobald S."/>
            <person name="Kildgaard S."/>
            <person name="Isbrandt T."/>
            <person name="Kuo A."/>
            <person name="Sato A."/>
            <person name="Lyhne E.K."/>
            <person name="Kogle M.E."/>
            <person name="Wiebenga A."/>
            <person name="Kun R.S."/>
            <person name="Lubbers R.J."/>
            <person name="Makela M.R."/>
            <person name="Barry K."/>
            <person name="Chovatia M."/>
            <person name="Clum A."/>
            <person name="Daum C."/>
            <person name="Haridas S."/>
            <person name="He G."/>
            <person name="LaButti K."/>
            <person name="Lipzen A."/>
            <person name="Mondo S."/>
            <person name="Riley R."/>
            <person name="Salamov A."/>
            <person name="Simmons B.A."/>
            <person name="Magnuson J.K."/>
            <person name="Henrissat B."/>
            <person name="Mortensen U.H."/>
            <person name="Larsen T.O."/>
            <person name="Devries R.P."/>
            <person name="Grigoriev I.V."/>
            <person name="Machida M."/>
            <person name="Baker S.E."/>
            <person name="Andersen M.R."/>
        </authorList>
    </citation>
    <scope>NUCLEOTIDE SEQUENCE [LARGE SCALE GENOMIC DNA]</scope>
    <source>
        <strain evidence="4 5">IBT 18842</strain>
    </source>
</reference>
<evidence type="ECO:0000313" key="5">
    <source>
        <dbReference type="Proteomes" id="UP000325780"/>
    </source>
</evidence>
<dbReference type="InterPro" id="IPR036291">
    <property type="entry name" value="NAD(P)-bd_dom_sf"/>
</dbReference>
<sequence>MSPETKKTLVVFGATGIQGGSVVKAILSDHIASDQFSIRAITRDPSKPAAAALAEQGVEAIKADAEDKDSLRLAFKDAYGVFAVTNFWESLDASAETRQGKNIVDIAKETNIKHLVWSSLPNVSEILPLIDPAADVGKFVKAILLHPSQSLNQRFNIAQNFYTIQEIIDTLNNAGVNAQFRIFPKESFKAALATKGAPAFLQEAIAQILQFVAQYGYFGGEDIHHLEEQTITEPLTSLKESFSTDPTLAKLKNQDA</sequence>
<keyword evidence="2" id="KW-0521">NADP</keyword>
<dbReference type="GO" id="GO:0016491">
    <property type="term" value="F:oxidoreductase activity"/>
    <property type="evidence" value="ECO:0007669"/>
    <property type="project" value="UniProtKB-KW"/>
</dbReference>
<dbReference type="AlphaFoldDB" id="A0A5N6TMJ4"/>
<feature type="domain" description="NmrA-like" evidence="3">
    <location>
        <begin position="5"/>
        <end position="125"/>
    </location>
</feature>
<dbReference type="Pfam" id="PF05368">
    <property type="entry name" value="NmrA"/>
    <property type="match status" value="2"/>
</dbReference>
<comment type="similarity">
    <text evidence="1">Belongs to the NmrA-type oxidoreductase family.</text>
</comment>
<dbReference type="SUPFAM" id="SSF51735">
    <property type="entry name" value="NAD(P)-binding Rossmann-fold domains"/>
    <property type="match status" value="1"/>
</dbReference>
<dbReference type="Proteomes" id="UP000325780">
    <property type="component" value="Unassembled WGS sequence"/>
</dbReference>
<evidence type="ECO:0000256" key="2">
    <source>
        <dbReference type="ARBA" id="ARBA00022857"/>
    </source>
</evidence>
<dbReference type="PANTHER" id="PTHR42748">
    <property type="entry name" value="NITROGEN METABOLITE REPRESSION PROTEIN NMRA FAMILY MEMBER"/>
    <property type="match status" value="1"/>
</dbReference>
<evidence type="ECO:0000313" key="4">
    <source>
        <dbReference type="EMBL" id="KAE8147582.1"/>
    </source>
</evidence>